<comment type="caution">
    <text evidence="1">The sequence shown here is derived from an EMBL/GenBank/DDBJ whole genome shotgun (WGS) entry which is preliminary data.</text>
</comment>
<evidence type="ECO:0000313" key="1">
    <source>
        <dbReference type="EMBL" id="KAJ8705681.1"/>
    </source>
</evidence>
<name>A0ACC2Q2V0_9NEOP</name>
<reference evidence="1" key="1">
    <citation type="submission" date="2023-03" db="EMBL/GenBank/DDBJ databases">
        <title>Chromosome-level genomes of two armyworms, Mythimna separata and Mythimna loreyi, provide insights into the biosynthesis and reception of sex pheromones.</title>
        <authorList>
            <person name="Zhao H."/>
        </authorList>
    </citation>
    <scope>NUCLEOTIDE SEQUENCE</scope>
    <source>
        <strain evidence="1">BeijingLab</strain>
    </source>
</reference>
<evidence type="ECO:0000313" key="2">
    <source>
        <dbReference type="Proteomes" id="UP001231649"/>
    </source>
</evidence>
<gene>
    <name evidence="1" type="ORF">PYW08_012727</name>
</gene>
<dbReference type="Proteomes" id="UP001231649">
    <property type="component" value="Chromosome 31"/>
</dbReference>
<organism evidence="1 2">
    <name type="scientific">Mythimna loreyi</name>
    <dbReference type="NCBI Taxonomy" id="667449"/>
    <lineage>
        <taxon>Eukaryota</taxon>
        <taxon>Metazoa</taxon>
        <taxon>Ecdysozoa</taxon>
        <taxon>Arthropoda</taxon>
        <taxon>Hexapoda</taxon>
        <taxon>Insecta</taxon>
        <taxon>Pterygota</taxon>
        <taxon>Neoptera</taxon>
        <taxon>Endopterygota</taxon>
        <taxon>Lepidoptera</taxon>
        <taxon>Glossata</taxon>
        <taxon>Ditrysia</taxon>
        <taxon>Noctuoidea</taxon>
        <taxon>Noctuidae</taxon>
        <taxon>Noctuinae</taxon>
        <taxon>Hadenini</taxon>
        <taxon>Mythimna</taxon>
    </lineage>
</organism>
<keyword evidence="2" id="KW-1185">Reference proteome</keyword>
<proteinExistence type="predicted"/>
<protein>
    <submittedName>
        <fullName evidence="1">Uncharacterized protein</fullName>
    </submittedName>
</protein>
<dbReference type="EMBL" id="CM056807">
    <property type="protein sequence ID" value="KAJ8705681.1"/>
    <property type="molecule type" value="Genomic_DNA"/>
</dbReference>
<accession>A0ACC2Q2V0</accession>
<sequence length="102" mass="11814">MPSCVMYNCKSRYGNPGLEYSLFSFPNENRKEREIWIRFVQADRRHEEWLPSAATKLCSKHFRREDITYGPTGRPALRKGAVPYPIYIVSSLLSRSPSQGCL</sequence>